<keyword evidence="3" id="KW-1185">Reference proteome</keyword>
<dbReference type="EMBL" id="JALJOR010000013">
    <property type="protein sequence ID" value="KAK9807051.1"/>
    <property type="molecule type" value="Genomic_DNA"/>
</dbReference>
<dbReference type="InterPro" id="IPR027417">
    <property type="entry name" value="P-loop_NTPase"/>
</dbReference>
<dbReference type="GO" id="GO:0046404">
    <property type="term" value="F:ATP-dependent polydeoxyribonucleotide 5'-hydroxyl-kinase activity"/>
    <property type="evidence" value="ECO:0007669"/>
    <property type="project" value="TreeGrafter"/>
</dbReference>
<reference evidence="2 3" key="1">
    <citation type="journal article" date="2024" name="Nat. Commun.">
        <title>Phylogenomics reveals the evolutionary origins of lichenization in chlorophyte algae.</title>
        <authorList>
            <person name="Puginier C."/>
            <person name="Libourel C."/>
            <person name="Otte J."/>
            <person name="Skaloud P."/>
            <person name="Haon M."/>
            <person name="Grisel S."/>
            <person name="Petersen M."/>
            <person name="Berrin J.G."/>
            <person name="Delaux P.M."/>
            <person name="Dal Grande F."/>
            <person name="Keller J."/>
        </authorList>
    </citation>
    <scope>NUCLEOTIDE SEQUENCE [LARGE SCALE GENOMIC DNA]</scope>
    <source>
        <strain evidence="2 3">SAG 2043</strain>
    </source>
</reference>
<dbReference type="AlphaFoldDB" id="A0AAW1PC82"/>
<dbReference type="PANTHER" id="PTHR12083">
    <property type="entry name" value="BIFUNCTIONAL POLYNUCLEOTIDE PHOSPHATASE/KINASE"/>
    <property type="match status" value="1"/>
</dbReference>
<feature type="region of interest" description="Disordered" evidence="1">
    <location>
        <begin position="222"/>
        <end position="243"/>
    </location>
</feature>
<dbReference type="GO" id="GO:0006281">
    <property type="term" value="P:DNA repair"/>
    <property type="evidence" value="ECO:0007669"/>
    <property type="project" value="TreeGrafter"/>
</dbReference>
<evidence type="ECO:0000313" key="3">
    <source>
        <dbReference type="Proteomes" id="UP001489004"/>
    </source>
</evidence>
<organism evidence="2 3">
    <name type="scientific">[Myrmecia] bisecta</name>
    <dbReference type="NCBI Taxonomy" id="41462"/>
    <lineage>
        <taxon>Eukaryota</taxon>
        <taxon>Viridiplantae</taxon>
        <taxon>Chlorophyta</taxon>
        <taxon>core chlorophytes</taxon>
        <taxon>Trebouxiophyceae</taxon>
        <taxon>Trebouxiales</taxon>
        <taxon>Trebouxiaceae</taxon>
        <taxon>Myrmecia</taxon>
    </lineage>
</organism>
<evidence type="ECO:0000313" key="2">
    <source>
        <dbReference type="EMBL" id="KAK9807051.1"/>
    </source>
</evidence>
<sequence>MVLLAGLPGSGKTTLAKRLQEQGWFWVNQDTMGNRKTCKKACIRALRDGLDVVIDRCNFDPEQRGVWVRLAAEMGDGPQGIFVHTIALHLDIAIGECIQRVVSRSNHPTLNGEEAIVTIRRFAADFRKLSRREGFGEIFRATNQHEIDNFAKVVLVDDDAFKAVAGEESNMVKIPCWDGSDSDDVIHLLVDTLLDVLGPLPADGDVRLHTEQISKALLAGSYEQQQEGGAEPNPEEINLPDDDQVEEAEAAGLPGGGGIALAVAA</sequence>
<accession>A0AAW1PC82</accession>
<gene>
    <name evidence="2" type="ORF">WJX72_012089</name>
</gene>
<protein>
    <submittedName>
        <fullName evidence="2">Uncharacterized protein</fullName>
    </submittedName>
</protein>
<dbReference type="Proteomes" id="UP001489004">
    <property type="component" value="Unassembled WGS sequence"/>
</dbReference>
<proteinExistence type="predicted"/>
<name>A0AAW1PC82_9CHLO</name>
<dbReference type="GO" id="GO:0046403">
    <property type="term" value="F:polynucleotide 3'-phosphatase activity"/>
    <property type="evidence" value="ECO:0007669"/>
    <property type="project" value="TreeGrafter"/>
</dbReference>
<evidence type="ECO:0000256" key="1">
    <source>
        <dbReference type="SAM" id="MobiDB-lite"/>
    </source>
</evidence>
<dbReference type="PANTHER" id="PTHR12083:SF9">
    <property type="entry name" value="BIFUNCTIONAL POLYNUCLEOTIDE PHOSPHATASE_KINASE"/>
    <property type="match status" value="1"/>
</dbReference>
<dbReference type="Gene3D" id="3.40.50.300">
    <property type="entry name" value="P-loop containing nucleotide triphosphate hydrolases"/>
    <property type="match status" value="1"/>
</dbReference>
<dbReference type="GO" id="GO:0003690">
    <property type="term" value="F:double-stranded DNA binding"/>
    <property type="evidence" value="ECO:0007669"/>
    <property type="project" value="TreeGrafter"/>
</dbReference>
<dbReference type="SUPFAM" id="SSF52540">
    <property type="entry name" value="P-loop containing nucleoside triphosphate hydrolases"/>
    <property type="match status" value="1"/>
</dbReference>
<comment type="caution">
    <text evidence="2">The sequence shown here is derived from an EMBL/GenBank/DDBJ whole genome shotgun (WGS) entry which is preliminary data.</text>
</comment>